<feature type="transmembrane region" description="Helical" evidence="1">
    <location>
        <begin position="13"/>
        <end position="32"/>
    </location>
</feature>
<organism evidence="2">
    <name type="scientific">marine sediment metagenome</name>
    <dbReference type="NCBI Taxonomy" id="412755"/>
    <lineage>
        <taxon>unclassified sequences</taxon>
        <taxon>metagenomes</taxon>
        <taxon>ecological metagenomes</taxon>
    </lineage>
</organism>
<reference evidence="2" key="1">
    <citation type="journal article" date="2014" name="Front. Microbiol.">
        <title>High frequency of phylogenetically diverse reductive dehalogenase-homologous genes in deep subseafloor sedimentary metagenomes.</title>
        <authorList>
            <person name="Kawai M."/>
            <person name="Futagami T."/>
            <person name="Toyoda A."/>
            <person name="Takaki Y."/>
            <person name="Nishi S."/>
            <person name="Hori S."/>
            <person name="Arai W."/>
            <person name="Tsubouchi T."/>
            <person name="Morono Y."/>
            <person name="Uchiyama I."/>
            <person name="Ito T."/>
            <person name="Fujiyama A."/>
            <person name="Inagaki F."/>
            <person name="Takami H."/>
        </authorList>
    </citation>
    <scope>NUCLEOTIDE SEQUENCE</scope>
    <source>
        <strain evidence="2">Expedition CK06-06</strain>
    </source>
</reference>
<evidence type="ECO:0000313" key="2">
    <source>
        <dbReference type="EMBL" id="GAI01515.1"/>
    </source>
</evidence>
<gene>
    <name evidence="2" type="ORF">S06H3_02430</name>
</gene>
<evidence type="ECO:0008006" key="3">
    <source>
        <dbReference type="Google" id="ProtNLM"/>
    </source>
</evidence>
<proteinExistence type="predicted"/>
<feature type="non-terminal residue" evidence="2">
    <location>
        <position position="1"/>
    </location>
</feature>
<protein>
    <recommendedName>
        <fullName evidence="3">GH16 domain-containing protein</fullName>
    </recommendedName>
</protein>
<keyword evidence="1" id="KW-0812">Transmembrane</keyword>
<name>X1LGM9_9ZZZZ</name>
<comment type="caution">
    <text evidence="2">The sequence shown here is derived from an EMBL/GenBank/DDBJ whole genome shotgun (WGS) entry which is preliminary data.</text>
</comment>
<dbReference type="EMBL" id="BARV01000709">
    <property type="protein sequence ID" value="GAI01515.1"/>
    <property type="molecule type" value="Genomic_DNA"/>
</dbReference>
<keyword evidence="1" id="KW-0472">Membrane</keyword>
<dbReference type="InterPro" id="IPR013320">
    <property type="entry name" value="ConA-like_dom_sf"/>
</dbReference>
<sequence length="140" mass="15583">FGPSREGYESVTWLSHLSLVMITDISAFWGLIMTPITDYAEPAARCAHFLADPAITNTFRARTYQAAEEETDTLVALDIAFHDFKIIFTATSVVFYIDDVVVATHVTQIPNAQMVTEYLMRTEAAAAKTMQIQNLSVEIS</sequence>
<keyword evidence="1" id="KW-1133">Transmembrane helix</keyword>
<evidence type="ECO:0000256" key="1">
    <source>
        <dbReference type="SAM" id="Phobius"/>
    </source>
</evidence>
<accession>X1LGM9</accession>
<dbReference type="AlphaFoldDB" id="X1LGM9"/>
<dbReference type="SUPFAM" id="SSF49899">
    <property type="entry name" value="Concanavalin A-like lectins/glucanases"/>
    <property type="match status" value="1"/>
</dbReference>
<dbReference type="Gene3D" id="2.60.120.200">
    <property type="match status" value="1"/>
</dbReference>